<accession>A0ABD3D361</accession>
<dbReference type="Gene3D" id="1.20.1280.170">
    <property type="entry name" value="Exocyst complex component Exo70"/>
    <property type="match status" value="1"/>
</dbReference>
<dbReference type="PANTHER" id="PTHR12542">
    <property type="entry name" value="EXOCYST COMPLEX PROTEIN EXO70"/>
    <property type="match status" value="1"/>
</dbReference>
<dbReference type="FunFam" id="1.20.1280.170:FF:000003">
    <property type="entry name" value="Exocyst subunit Exo70 family protein"/>
    <property type="match status" value="1"/>
</dbReference>
<name>A0ABD3D361_9LAMI</name>
<feature type="compositionally biased region" description="Basic and acidic residues" evidence="4">
    <location>
        <begin position="101"/>
        <end position="123"/>
    </location>
</feature>
<keyword evidence="7" id="KW-1185">Reference proteome</keyword>
<evidence type="ECO:0000313" key="6">
    <source>
        <dbReference type="EMBL" id="KAL3636710.1"/>
    </source>
</evidence>
<evidence type="ECO:0000256" key="4">
    <source>
        <dbReference type="SAM" id="MobiDB-lite"/>
    </source>
</evidence>
<organism evidence="6 7">
    <name type="scientific">Castilleja foliolosa</name>
    <dbReference type="NCBI Taxonomy" id="1961234"/>
    <lineage>
        <taxon>Eukaryota</taxon>
        <taxon>Viridiplantae</taxon>
        <taxon>Streptophyta</taxon>
        <taxon>Embryophyta</taxon>
        <taxon>Tracheophyta</taxon>
        <taxon>Spermatophyta</taxon>
        <taxon>Magnoliopsida</taxon>
        <taxon>eudicotyledons</taxon>
        <taxon>Gunneridae</taxon>
        <taxon>Pentapetalae</taxon>
        <taxon>asterids</taxon>
        <taxon>lamiids</taxon>
        <taxon>Lamiales</taxon>
        <taxon>Orobanchaceae</taxon>
        <taxon>Pedicularideae</taxon>
        <taxon>Castillejinae</taxon>
        <taxon>Castilleja</taxon>
    </lineage>
</organism>
<comment type="similarity">
    <text evidence="1 3">Belongs to the EXO70 family.</text>
</comment>
<dbReference type="InterPro" id="IPR046364">
    <property type="entry name" value="Exo70_C"/>
</dbReference>
<reference evidence="7" key="1">
    <citation type="journal article" date="2024" name="IScience">
        <title>Strigolactones Initiate the Formation of Haustorium-like Structures in Castilleja.</title>
        <authorList>
            <person name="Buerger M."/>
            <person name="Peterson D."/>
            <person name="Chory J."/>
        </authorList>
    </citation>
    <scope>NUCLEOTIDE SEQUENCE [LARGE SCALE GENOMIC DNA]</scope>
</reference>
<dbReference type="PANTHER" id="PTHR12542:SF127">
    <property type="entry name" value="EXOCYST COMPLEX COMPONENT EXO70C1"/>
    <property type="match status" value="1"/>
</dbReference>
<feature type="region of interest" description="Disordered" evidence="4">
    <location>
        <begin position="1"/>
        <end position="242"/>
    </location>
</feature>
<comment type="caution">
    <text evidence="6">The sequence shown here is derived from an EMBL/GenBank/DDBJ whole genome shotgun (WGS) entry which is preliminary data.</text>
</comment>
<evidence type="ECO:0000256" key="2">
    <source>
        <dbReference type="ARBA" id="ARBA00022448"/>
    </source>
</evidence>
<feature type="compositionally biased region" description="Polar residues" evidence="4">
    <location>
        <begin position="177"/>
        <end position="189"/>
    </location>
</feature>
<dbReference type="GO" id="GO:0006887">
    <property type="term" value="P:exocytosis"/>
    <property type="evidence" value="ECO:0007669"/>
    <property type="project" value="UniProtKB-KW"/>
</dbReference>
<proteinExistence type="inferred from homology"/>
<dbReference type="InterPro" id="IPR016159">
    <property type="entry name" value="Cullin_repeat-like_dom_sf"/>
</dbReference>
<dbReference type="GO" id="GO:0005737">
    <property type="term" value="C:cytoplasm"/>
    <property type="evidence" value="ECO:0007669"/>
    <property type="project" value="UniProtKB-ARBA"/>
</dbReference>
<feature type="region of interest" description="Disordered" evidence="4">
    <location>
        <begin position="612"/>
        <end position="632"/>
    </location>
</feature>
<sequence>MDADKDKPLPENPPTIVALADNTKIKDDNEDISSKEKENEKPDIIVVDQDSPKKHEPHTPSTRASEADDSTVKPSENKELEKEKQQPANDDDDDDDVDQTNPKEEESHPQRLDLEKLSEEIDRYILTLSTPTKVDPDNDTNSKSTSLSSPTKADPNNDTNSKSTPLSSPTKADPDNDTNSKSTPLSSPTKADPDNDINSKSTPTKADPDSDTNSESTPLSTPKKADPDNDTNSESTSSPPVVPHFVEQFVALVEAKIGDYDSTENPVKWVRLTEEDSKSFLEYINRLSSLSDALSQFSSDKKYADSLNHVGRVLQRAMSYVEEEFKSLLEDYKINDDPKPPKQSPSPTSNQEPEQNPPPSESPAAPPVEENNFFPGYSDQIISDLIRLSKALIAGGHETECCQLYFVARRNALEDSLNKLGFEKYSIDEVQKLHWESLEREIVSWIATLKQCFSVHIPSEKKISQSVFSNHLSISESLYCSLSQGIIIQLLNFAGAVALTKRAAEKLFKFLDMYEVLRDTLPTIDDLFPEDLANDIKTDASRIKGRLGEAMISIFTELENSIGSDSAKTPVPGGAVHPLTRYTMNYLKLACEYKDTLEQVFREHQKIERADSATGSDFNYNNSQPQTTQVKQSPFQAQMTKAMDLLDSNLELKGKMYKDNALSSIFMMNNGRYILQKVKGSNEIISLMGDSWCRNRSSNLRNYHRVYQRETWGRLLHCLHPDGLTVHGKIVKPVLKERFKSFNAMFDEIHKAQSNWVVSDEQLQSELRVSISNMVIPAYRSFLGRFSQVFTPGRQTEKYVKYQAEEIETLIDELFDGNAAPVGRKRT</sequence>
<feature type="compositionally biased region" description="Polar residues" evidence="4">
    <location>
        <begin position="613"/>
        <end position="632"/>
    </location>
</feature>
<keyword evidence="2 3" id="KW-0813">Transport</keyword>
<feature type="compositionally biased region" description="Basic and acidic residues" evidence="4">
    <location>
        <begin position="23"/>
        <end position="43"/>
    </location>
</feature>
<evidence type="ECO:0000256" key="3">
    <source>
        <dbReference type="RuleBase" id="RU365026"/>
    </source>
</evidence>
<dbReference type="Pfam" id="PF20669">
    <property type="entry name" value="Exo70_N"/>
    <property type="match status" value="1"/>
</dbReference>
<feature type="compositionally biased region" description="Polar residues" evidence="4">
    <location>
        <begin position="230"/>
        <end position="239"/>
    </location>
</feature>
<protein>
    <recommendedName>
        <fullName evidence="3">Exocyst subunit Exo70 family protein</fullName>
    </recommendedName>
</protein>
<feature type="compositionally biased region" description="Polar residues" evidence="4">
    <location>
        <begin position="211"/>
        <end position="220"/>
    </location>
</feature>
<feature type="compositionally biased region" description="Low complexity" evidence="4">
    <location>
        <begin position="345"/>
        <end position="354"/>
    </location>
</feature>
<feature type="region of interest" description="Disordered" evidence="4">
    <location>
        <begin position="333"/>
        <end position="370"/>
    </location>
</feature>
<feature type="compositionally biased region" description="Acidic residues" evidence="4">
    <location>
        <begin position="89"/>
        <end position="98"/>
    </location>
</feature>
<evidence type="ECO:0000256" key="1">
    <source>
        <dbReference type="ARBA" id="ARBA00006756"/>
    </source>
</evidence>
<dbReference type="SUPFAM" id="SSF74788">
    <property type="entry name" value="Cullin repeat-like"/>
    <property type="match status" value="1"/>
</dbReference>
<dbReference type="InterPro" id="IPR004140">
    <property type="entry name" value="Exo70"/>
</dbReference>
<gene>
    <name evidence="6" type="ORF">CASFOL_019009</name>
</gene>
<feature type="compositionally biased region" description="Pro residues" evidence="4">
    <location>
        <begin position="355"/>
        <end position="366"/>
    </location>
</feature>
<evidence type="ECO:0000313" key="7">
    <source>
        <dbReference type="Proteomes" id="UP001632038"/>
    </source>
</evidence>
<dbReference type="AlphaFoldDB" id="A0ABD3D361"/>
<dbReference type="EMBL" id="JAVIJP010000026">
    <property type="protein sequence ID" value="KAL3636710.1"/>
    <property type="molecule type" value="Genomic_DNA"/>
</dbReference>
<evidence type="ECO:0000259" key="5">
    <source>
        <dbReference type="Pfam" id="PF03081"/>
    </source>
</evidence>
<feature type="compositionally biased region" description="Polar residues" evidence="4">
    <location>
        <begin position="139"/>
        <end position="170"/>
    </location>
</feature>
<keyword evidence="3" id="KW-0268">Exocytosis</keyword>
<dbReference type="Pfam" id="PF03081">
    <property type="entry name" value="Exo70_C"/>
    <property type="match status" value="1"/>
</dbReference>
<dbReference type="GO" id="GO:0015031">
    <property type="term" value="P:protein transport"/>
    <property type="evidence" value="ECO:0007669"/>
    <property type="project" value="UniProtKB-KW"/>
</dbReference>
<feature type="compositionally biased region" description="Basic and acidic residues" evidence="4">
    <location>
        <begin position="75"/>
        <end position="85"/>
    </location>
</feature>
<feature type="domain" description="Exocyst complex subunit Exo70 C-terminal" evidence="5">
    <location>
        <begin position="444"/>
        <end position="813"/>
    </location>
</feature>
<comment type="function">
    <text evidence="3">Component of the exocyst complex.</text>
</comment>
<keyword evidence="3" id="KW-0653">Protein transport</keyword>
<dbReference type="Proteomes" id="UP001632038">
    <property type="component" value="Unassembled WGS sequence"/>
</dbReference>